<dbReference type="EMBL" id="CAJQZP010000945">
    <property type="protein sequence ID" value="CAG5000219.1"/>
    <property type="molecule type" value="Genomic_DNA"/>
</dbReference>
<protein>
    <submittedName>
        <fullName evidence="2">(apollo) hypothetical protein</fullName>
    </submittedName>
</protein>
<evidence type="ECO:0000256" key="1">
    <source>
        <dbReference type="SAM" id="MobiDB-lite"/>
    </source>
</evidence>
<proteinExistence type="predicted"/>
<dbReference type="Proteomes" id="UP000691718">
    <property type="component" value="Unassembled WGS sequence"/>
</dbReference>
<dbReference type="OrthoDB" id="7367179at2759"/>
<gene>
    <name evidence="2" type="ORF">PAPOLLO_LOCUS13677</name>
</gene>
<evidence type="ECO:0000313" key="2">
    <source>
        <dbReference type="EMBL" id="CAG5000219.1"/>
    </source>
</evidence>
<sequence length="101" mass="12057">MAVLGWKKKFNDGSKPSEQRVTSQNVPVFDERHSNITEFFYALPKMESHYCRASTSRIYLLPEWQCKKALYDFYVLDWCASRDKSMEDSNIPLFRPKKRRL</sequence>
<organism evidence="2 3">
    <name type="scientific">Parnassius apollo</name>
    <name type="common">Apollo butterfly</name>
    <name type="synonym">Papilio apollo</name>
    <dbReference type="NCBI Taxonomy" id="110799"/>
    <lineage>
        <taxon>Eukaryota</taxon>
        <taxon>Metazoa</taxon>
        <taxon>Ecdysozoa</taxon>
        <taxon>Arthropoda</taxon>
        <taxon>Hexapoda</taxon>
        <taxon>Insecta</taxon>
        <taxon>Pterygota</taxon>
        <taxon>Neoptera</taxon>
        <taxon>Endopterygota</taxon>
        <taxon>Lepidoptera</taxon>
        <taxon>Glossata</taxon>
        <taxon>Ditrysia</taxon>
        <taxon>Papilionoidea</taxon>
        <taxon>Papilionidae</taxon>
        <taxon>Parnassiinae</taxon>
        <taxon>Parnassini</taxon>
        <taxon>Parnassius</taxon>
        <taxon>Parnassius</taxon>
    </lineage>
</organism>
<evidence type="ECO:0000313" key="3">
    <source>
        <dbReference type="Proteomes" id="UP000691718"/>
    </source>
</evidence>
<accession>A0A8S3X6D9</accession>
<reference evidence="2" key="1">
    <citation type="submission" date="2021-04" db="EMBL/GenBank/DDBJ databases">
        <authorList>
            <person name="Tunstrom K."/>
        </authorList>
    </citation>
    <scope>NUCLEOTIDE SEQUENCE</scope>
</reference>
<dbReference type="AlphaFoldDB" id="A0A8S3X6D9"/>
<feature type="region of interest" description="Disordered" evidence="1">
    <location>
        <begin position="1"/>
        <end position="24"/>
    </location>
</feature>
<comment type="caution">
    <text evidence="2">The sequence shown here is derived from an EMBL/GenBank/DDBJ whole genome shotgun (WGS) entry which is preliminary data.</text>
</comment>
<keyword evidence="3" id="KW-1185">Reference proteome</keyword>
<name>A0A8S3X6D9_PARAO</name>
<feature type="compositionally biased region" description="Basic and acidic residues" evidence="1">
    <location>
        <begin position="9"/>
        <end position="18"/>
    </location>
</feature>